<dbReference type="Proteomes" id="UP001501005">
    <property type="component" value="Unassembled WGS sequence"/>
</dbReference>
<accession>A0ABN1PR10</accession>
<sequence>MSGVRRTRLQHRDGVEAYRLRGIALHALFRVQLLASGQAVIDAARHACTTTDDMHKAADRTELSARGAQARDALEDFVEIAASDVR</sequence>
<comment type="caution">
    <text evidence="1">The sequence shown here is derived from an EMBL/GenBank/DDBJ whole genome shotgun (WGS) entry which is preliminary data.</text>
</comment>
<protein>
    <submittedName>
        <fullName evidence="1">Uncharacterized protein</fullName>
    </submittedName>
</protein>
<name>A0ABN1PR10_9ACTN</name>
<dbReference type="EMBL" id="BAAAHG010000082">
    <property type="protein sequence ID" value="GAA0931840.1"/>
    <property type="molecule type" value="Genomic_DNA"/>
</dbReference>
<keyword evidence="2" id="KW-1185">Reference proteome</keyword>
<organism evidence="1 2">
    <name type="scientific">Streptomyces thermoalcalitolerans</name>
    <dbReference type="NCBI Taxonomy" id="65605"/>
    <lineage>
        <taxon>Bacteria</taxon>
        <taxon>Bacillati</taxon>
        <taxon>Actinomycetota</taxon>
        <taxon>Actinomycetes</taxon>
        <taxon>Kitasatosporales</taxon>
        <taxon>Streptomycetaceae</taxon>
        <taxon>Streptomyces</taxon>
    </lineage>
</organism>
<gene>
    <name evidence="1" type="ORF">GCM10009549_55680</name>
</gene>
<evidence type="ECO:0000313" key="2">
    <source>
        <dbReference type="Proteomes" id="UP001501005"/>
    </source>
</evidence>
<proteinExistence type="predicted"/>
<evidence type="ECO:0000313" key="1">
    <source>
        <dbReference type="EMBL" id="GAA0931840.1"/>
    </source>
</evidence>
<reference evidence="1 2" key="1">
    <citation type="journal article" date="2019" name="Int. J. Syst. Evol. Microbiol.">
        <title>The Global Catalogue of Microorganisms (GCM) 10K type strain sequencing project: providing services to taxonomists for standard genome sequencing and annotation.</title>
        <authorList>
            <consortium name="The Broad Institute Genomics Platform"/>
            <consortium name="The Broad Institute Genome Sequencing Center for Infectious Disease"/>
            <person name="Wu L."/>
            <person name="Ma J."/>
        </authorList>
    </citation>
    <scope>NUCLEOTIDE SEQUENCE [LARGE SCALE GENOMIC DNA]</scope>
    <source>
        <strain evidence="1 2">JCM 10673</strain>
    </source>
</reference>